<dbReference type="PANTHER" id="PTHR16821:SF2">
    <property type="entry name" value="FRATAXIN, MITOCHONDRIAL"/>
    <property type="match status" value="1"/>
</dbReference>
<dbReference type="InterPro" id="IPR020895">
    <property type="entry name" value="Frataxin_CS"/>
</dbReference>
<dbReference type="GO" id="GO:0005739">
    <property type="term" value="C:mitochondrion"/>
    <property type="evidence" value="ECO:0007669"/>
    <property type="project" value="UniProtKB-SubCell"/>
</dbReference>
<evidence type="ECO:0000256" key="3">
    <source>
        <dbReference type="ARBA" id="ARBA00013107"/>
    </source>
</evidence>
<evidence type="ECO:0000256" key="2">
    <source>
        <dbReference type="ARBA" id="ARBA00008183"/>
    </source>
</evidence>
<dbReference type="SMART" id="SM01219">
    <property type="entry name" value="Frataxin_Cyay"/>
    <property type="match status" value="1"/>
</dbReference>
<evidence type="ECO:0000256" key="10">
    <source>
        <dbReference type="ARBA" id="ARBA00023065"/>
    </source>
</evidence>
<dbReference type="GO" id="GO:0006879">
    <property type="term" value="P:intracellular iron ion homeostasis"/>
    <property type="evidence" value="ECO:0007669"/>
    <property type="project" value="UniProtKB-KW"/>
</dbReference>
<evidence type="ECO:0000256" key="12">
    <source>
        <dbReference type="ARBA" id="ARBA00047990"/>
    </source>
</evidence>
<comment type="catalytic activity">
    <reaction evidence="12">
        <text>4 Fe(2+) + O2 + 4 H(+) = 4 Fe(3+) + 2 H2O</text>
        <dbReference type="Rhea" id="RHEA:11148"/>
        <dbReference type="ChEBI" id="CHEBI:15377"/>
        <dbReference type="ChEBI" id="CHEBI:15378"/>
        <dbReference type="ChEBI" id="CHEBI:15379"/>
        <dbReference type="ChEBI" id="CHEBI:29033"/>
        <dbReference type="ChEBI" id="CHEBI:29034"/>
        <dbReference type="EC" id="1.16.3.1"/>
    </reaction>
</comment>
<keyword evidence="5" id="KW-0813">Transport</keyword>
<dbReference type="PROSITE" id="PS01344">
    <property type="entry name" value="FRATAXIN_1"/>
    <property type="match status" value="1"/>
</dbReference>
<evidence type="ECO:0000256" key="11">
    <source>
        <dbReference type="ARBA" id="ARBA00023128"/>
    </source>
</evidence>
<dbReference type="GO" id="GO:0051537">
    <property type="term" value="F:2 iron, 2 sulfur cluster binding"/>
    <property type="evidence" value="ECO:0007669"/>
    <property type="project" value="TreeGrafter"/>
</dbReference>
<dbReference type="Gene3D" id="3.30.920.10">
    <property type="entry name" value="Frataxin/CyaY"/>
    <property type="match status" value="1"/>
</dbReference>
<dbReference type="GO" id="GO:0008198">
    <property type="term" value="F:ferrous iron binding"/>
    <property type="evidence" value="ECO:0007669"/>
    <property type="project" value="TreeGrafter"/>
</dbReference>
<dbReference type="InterPro" id="IPR017789">
    <property type="entry name" value="Frataxin"/>
</dbReference>
<dbReference type="PROSITE" id="PS50810">
    <property type="entry name" value="FRATAXIN_2"/>
    <property type="match status" value="1"/>
</dbReference>
<dbReference type="PANTHER" id="PTHR16821">
    <property type="entry name" value="FRATAXIN"/>
    <property type="match status" value="1"/>
</dbReference>
<dbReference type="Proteomes" id="UP000189911">
    <property type="component" value="Chromosome H"/>
</dbReference>
<dbReference type="GO" id="GO:0006826">
    <property type="term" value="P:iron ion transport"/>
    <property type="evidence" value="ECO:0007669"/>
    <property type="project" value="UniProtKB-KW"/>
</dbReference>
<dbReference type="InterPro" id="IPR002908">
    <property type="entry name" value="Frataxin/CyaY"/>
</dbReference>
<evidence type="ECO:0000256" key="1">
    <source>
        <dbReference type="ARBA" id="ARBA00004173"/>
    </source>
</evidence>
<sequence>MFLVRRSIFLGARKCARVPLLKSSGCVSLRRPTARFNSIRTLASNGGPGSTDGHQIPREVLELSSDVYHTRSDAFLEAIQDQLEEISDLYPQLLPDVELNQGVMTVAVPAFGTYVLNKQPPNKQIWLSSPISGPNRFDLVQERWVSLRDGQELLELLNRELSTAIPEPVALDA</sequence>
<evidence type="ECO:0000256" key="9">
    <source>
        <dbReference type="ARBA" id="ARBA00023004"/>
    </source>
</evidence>
<dbReference type="EMBL" id="LT598447">
    <property type="protein sequence ID" value="SCV05371.1"/>
    <property type="molecule type" value="Genomic_DNA"/>
</dbReference>
<dbReference type="GO" id="GO:0008199">
    <property type="term" value="F:ferric iron binding"/>
    <property type="evidence" value="ECO:0007669"/>
    <property type="project" value="InterPro"/>
</dbReference>
<evidence type="ECO:0000313" key="13">
    <source>
        <dbReference type="EMBL" id="SCV05371.1"/>
    </source>
</evidence>
<dbReference type="GO" id="GO:0016226">
    <property type="term" value="P:iron-sulfur cluster assembly"/>
    <property type="evidence" value="ECO:0007669"/>
    <property type="project" value="InterPro"/>
</dbReference>
<organism evidence="13 14">
    <name type="scientific">Lachancea nothofagi CBS 11611</name>
    <dbReference type="NCBI Taxonomy" id="1266666"/>
    <lineage>
        <taxon>Eukaryota</taxon>
        <taxon>Fungi</taxon>
        <taxon>Dikarya</taxon>
        <taxon>Ascomycota</taxon>
        <taxon>Saccharomycotina</taxon>
        <taxon>Saccharomycetes</taxon>
        <taxon>Saccharomycetales</taxon>
        <taxon>Saccharomycetaceae</taxon>
        <taxon>Lachancea</taxon>
    </lineage>
</organism>
<evidence type="ECO:0000256" key="6">
    <source>
        <dbReference type="ARBA" id="ARBA00022496"/>
    </source>
</evidence>
<evidence type="ECO:0000256" key="5">
    <source>
        <dbReference type="ARBA" id="ARBA00022448"/>
    </source>
</evidence>
<keyword evidence="9" id="KW-0408">Iron</keyword>
<keyword evidence="7" id="KW-0809">Transit peptide</keyword>
<protein>
    <recommendedName>
        <fullName evidence="3">ferroxidase</fullName>
        <ecNumber evidence="3">1.16.3.1</ecNumber>
    </recommendedName>
</protein>
<evidence type="ECO:0000256" key="7">
    <source>
        <dbReference type="ARBA" id="ARBA00022946"/>
    </source>
</evidence>
<dbReference type="OrthoDB" id="1897642at2759"/>
<comment type="similarity">
    <text evidence="2">Belongs to the frataxin family.</text>
</comment>
<name>A0A1G4KLB8_9SACH</name>
<keyword evidence="8" id="KW-0560">Oxidoreductase</keyword>
<keyword evidence="6" id="KW-0410">Iron transport</keyword>
<dbReference type="Pfam" id="PF01491">
    <property type="entry name" value="Frataxin_Cyay"/>
    <property type="match status" value="1"/>
</dbReference>
<dbReference type="NCBIfam" id="TIGR03422">
    <property type="entry name" value="mito_frataxin"/>
    <property type="match status" value="1"/>
</dbReference>
<dbReference type="AlphaFoldDB" id="A0A1G4KLB8"/>
<dbReference type="GO" id="GO:0034986">
    <property type="term" value="F:iron chaperone activity"/>
    <property type="evidence" value="ECO:0007669"/>
    <property type="project" value="TreeGrafter"/>
</dbReference>
<proteinExistence type="inferred from homology"/>
<evidence type="ECO:0000256" key="4">
    <source>
        <dbReference type="ARBA" id="ARBA00022434"/>
    </source>
</evidence>
<reference evidence="14" key="1">
    <citation type="submission" date="2016-03" db="EMBL/GenBank/DDBJ databases">
        <authorList>
            <person name="Devillers Hugo."/>
        </authorList>
    </citation>
    <scope>NUCLEOTIDE SEQUENCE [LARGE SCALE GENOMIC DNA]</scope>
</reference>
<dbReference type="InterPro" id="IPR036524">
    <property type="entry name" value="Frataxin/CyaY_sf"/>
</dbReference>
<keyword evidence="11" id="KW-0496">Mitochondrion</keyword>
<comment type="subcellular location">
    <subcellularLocation>
        <location evidence="1">Mitochondrion</location>
    </subcellularLocation>
</comment>
<dbReference type="EC" id="1.16.3.1" evidence="3"/>
<keyword evidence="4" id="KW-0409">Iron storage</keyword>
<keyword evidence="14" id="KW-1185">Reference proteome</keyword>
<keyword evidence="10" id="KW-0406">Ion transport</keyword>
<dbReference type="GO" id="GO:0004322">
    <property type="term" value="F:ferroxidase activity"/>
    <property type="evidence" value="ECO:0007669"/>
    <property type="project" value="UniProtKB-EC"/>
</dbReference>
<evidence type="ECO:0000313" key="14">
    <source>
        <dbReference type="Proteomes" id="UP000189911"/>
    </source>
</evidence>
<accession>A0A1G4KLB8</accession>
<dbReference type="SUPFAM" id="SSF55387">
    <property type="entry name" value="Frataxin/Nqo15-like"/>
    <property type="match status" value="1"/>
</dbReference>
<evidence type="ECO:0000256" key="8">
    <source>
        <dbReference type="ARBA" id="ARBA00023002"/>
    </source>
</evidence>
<dbReference type="NCBIfam" id="TIGR03421">
    <property type="entry name" value="FeS_CyaY"/>
    <property type="match status" value="1"/>
</dbReference>
<gene>
    <name evidence="13" type="ORF">LANO_0H06018G</name>
</gene>